<dbReference type="Proteomes" id="UP000660070">
    <property type="component" value="Unassembled WGS sequence"/>
</dbReference>
<dbReference type="RefSeq" id="WP_196080645.1">
    <property type="nucleotide sequence ID" value="NZ_JADPVI010000004.1"/>
</dbReference>
<sequence>MKTLFQTKAINADGTAESEMRYVYEQINLDQPTDILVQVHLSSMFINQQTNSYWNLGITVDSYEFEENGAKKTVNVPPFSAWNNLEISKCSWVKVRLEYQNGGCSGIINIFKESSLKLSLE</sequence>
<proteinExistence type="predicted"/>
<organism evidence="1 2">
    <name type="scientific">Kaistella gelatinilytica</name>
    <dbReference type="NCBI Taxonomy" id="2787636"/>
    <lineage>
        <taxon>Bacteria</taxon>
        <taxon>Pseudomonadati</taxon>
        <taxon>Bacteroidota</taxon>
        <taxon>Flavobacteriia</taxon>
        <taxon>Flavobacteriales</taxon>
        <taxon>Weeksellaceae</taxon>
        <taxon>Chryseobacterium group</taxon>
        <taxon>Kaistella</taxon>
    </lineage>
</organism>
<comment type="caution">
    <text evidence="1">The sequence shown here is derived from an EMBL/GenBank/DDBJ whole genome shotgun (WGS) entry which is preliminary data.</text>
</comment>
<name>A0ABS0FEW3_9FLAO</name>
<keyword evidence="2" id="KW-1185">Reference proteome</keyword>
<accession>A0ABS0FEW3</accession>
<gene>
    <name evidence="1" type="ORF">IV494_13520</name>
</gene>
<evidence type="ECO:0000313" key="2">
    <source>
        <dbReference type="Proteomes" id="UP000660070"/>
    </source>
</evidence>
<evidence type="ECO:0000313" key="1">
    <source>
        <dbReference type="EMBL" id="MBF8458197.1"/>
    </source>
</evidence>
<dbReference type="EMBL" id="JADPVI010000004">
    <property type="protein sequence ID" value="MBF8458197.1"/>
    <property type="molecule type" value="Genomic_DNA"/>
</dbReference>
<protein>
    <submittedName>
        <fullName evidence="1">Uncharacterized protein</fullName>
    </submittedName>
</protein>
<reference evidence="1 2" key="1">
    <citation type="submission" date="2020-11" db="EMBL/GenBank/DDBJ databases">
        <title>Kaistella gelatinilytica sp. nov., a flavobacterium isolated from Antarctic Soil.</title>
        <authorList>
            <person name="Li J."/>
        </authorList>
    </citation>
    <scope>NUCLEOTIDE SEQUENCE [LARGE SCALE GENOMIC DNA]</scope>
    <source>
        <strain evidence="1 2">G5-32</strain>
    </source>
</reference>